<dbReference type="Proteomes" id="UP001498398">
    <property type="component" value="Unassembled WGS sequence"/>
</dbReference>
<keyword evidence="3" id="KW-1185">Reference proteome</keyword>
<evidence type="ECO:0000256" key="1">
    <source>
        <dbReference type="SAM" id="Coils"/>
    </source>
</evidence>
<evidence type="ECO:0000313" key="2">
    <source>
        <dbReference type="EMBL" id="KAK7453516.1"/>
    </source>
</evidence>
<accession>A0ABR1JAL6</accession>
<feature type="coiled-coil region" evidence="1">
    <location>
        <begin position="83"/>
        <end position="117"/>
    </location>
</feature>
<proteinExistence type="predicted"/>
<dbReference type="Gene3D" id="1.20.5.190">
    <property type="match status" value="1"/>
</dbReference>
<dbReference type="EMBL" id="JBANRG010000026">
    <property type="protein sequence ID" value="KAK7453516.1"/>
    <property type="molecule type" value="Genomic_DNA"/>
</dbReference>
<name>A0ABR1JAL6_9AGAR</name>
<organism evidence="2 3">
    <name type="scientific">Marasmiellus scandens</name>
    <dbReference type="NCBI Taxonomy" id="2682957"/>
    <lineage>
        <taxon>Eukaryota</taxon>
        <taxon>Fungi</taxon>
        <taxon>Dikarya</taxon>
        <taxon>Basidiomycota</taxon>
        <taxon>Agaricomycotina</taxon>
        <taxon>Agaricomycetes</taxon>
        <taxon>Agaricomycetidae</taxon>
        <taxon>Agaricales</taxon>
        <taxon>Marasmiineae</taxon>
        <taxon>Omphalotaceae</taxon>
        <taxon>Marasmiellus</taxon>
    </lineage>
</organism>
<gene>
    <name evidence="2" type="ORF">VKT23_011795</name>
</gene>
<protein>
    <submittedName>
        <fullName evidence="2">Uncharacterized protein</fullName>
    </submittedName>
</protein>
<sequence>MADAPVVIPLPPQKPEIAYNTSIPSQPANPPSSEDVAAAARFTSNVTWNYQGEKANDAGLAEAHKYYARVLSKAEPAFRPAWADEILQKVDSLKDDVKELKDNVEELKKDVEVMKETWAESNTA</sequence>
<reference evidence="2 3" key="1">
    <citation type="submission" date="2024-01" db="EMBL/GenBank/DDBJ databases">
        <title>A draft genome for the cacao thread blight pathogen Marasmiellus scandens.</title>
        <authorList>
            <person name="Baruah I.K."/>
            <person name="Leung J."/>
            <person name="Bukari Y."/>
            <person name="Amoako-Attah I."/>
            <person name="Meinhardt L.W."/>
            <person name="Bailey B.A."/>
            <person name="Cohen S.P."/>
        </authorList>
    </citation>
    <scope>NUCLEOTIDE SEQUENCE [LARGE SCALE GENOMIC DNA]</scope>
    <source>
        <strain evidence="2 3">GH-19</strain>
    </source>
</reference>
<evidence type="ECO:0000313" key="3">
    <source>
        <dbReference type="Proteomes" id="UP001498398"/>
    </source>
</evidence>
<comment type="caution">
    <text evidence="2">The sequence shown here is derived from an EMBL/GenBank/DDBJ whole genome shotgun (WGS) entry which is preliminary data.</text>
</comment>
<keyword evidence="1" id="KW-0175">Coiled coil</keyword>